<evidence type="ECO:0000256" key="1">
    <source>
        <dbReference type="ARBA" id="ARBA00022729"/>
    </source>
</evidence>
<organism evidence="5 6">
    <name type="scientific">Oceanisphaera avium</name>
    <dbReference type="NCBI Taxonomy" id="1903694"/>
    <lineage>
        <taxon>Bacteria</taxon>
        <taxon>Pseudomonadati</taxon>
        <taxon>Pseudomonadota</taxon>
        <taxon>Gammaproteobacteria</taxon>
        <taxon>Aeromonadales</taxon>
        <taxon>Aeromonadaceae</taxon>
        <taxon>Oceanisphaera</taxon>
    </lineage>
</organism>
<reference evidence="6" key="1">
    <citation type="submission" date="2017-05" db="EMBL/GenBank/DDBJ databases">
        <authorList>
            <person name="Sung H."/>
        </authorList>
    </citation>
    <scope>NUCLEOTIDE SEQUENCE [LARGE SCALE GENOMIC DNA]</scope>
    <source>
        <strain evidence="6">AMac2203</strain>
    </source>
</reference>
<dbReference type="Gene3D" id="3.30.1950.10">
    <property type="entry name" value="wza like domain"/>
    <property type="match status" value="1"/>
</dbReference>
<feature type="signal peptide" evidence="2">
    <location>
        <begin position="1"/>
        <end position="31"/>
    </location>
</feature>
<dbReference type="Pfam" id="PF10531">
    <property type="entry name" value="SLBB"/>
    <property type="match status" value="1"/>
</dbReference>
<dbReference type="AlphaFoldDB" id="A0A1Y0D023"/>
<dbReference type="KEGG" id="ocm:CBP12_12840"/>
<proteinExistence type="predicted"/>
<feature type="domain" description="Soluble ligand binding" evidence="4">
    <location>
        <begin position="114"/>
        <end position="156"/>
    </location>
</feature>
<dbReference type="Pfam" id="PF02563">
    <property type="entry name" value="Poly_export"/>
    <property type="match status" value="1"/>
</dbReference>
<evidence type="ECO:0000256" key="2">
    <source>
        <dbReference type="SAM" id="SignalP"/>
    </source>
</evidence>
<evidence type="ECO:0000313" key="5">
    <source>
        <dbReference type="EMBL" id="ART80929.1"/>
    </source>
</evidence>
<evidence type="ECO:0000313" key="6">
    <source>
        <dbReference type="Proteomes" id="UP000243793"/>
    </source>
</evidence>
<dbReference type="GO" id="GO:0015159">
    <property type="term" value="F:polysaccharide transmembrane transporter activity"/>
    <property type="evidence" value="ECO:0007669"/>
    <property type="project" value="InterPro"/>
</dbReference>
<gene>
    <name evidence="5" type="ORF">CBP12_12840</name>
</gene>
<dbReference type="InterPro" id="IPR049712">
    <property type="entry name" value="Poly_export"/>
</dbReference>
<dbReference type="PANTHER" id="PTHR33619:SF3">
    <property type="entry name" value="POLYSACCHARIDE EXPORT PROTEIN GFCE-RELATED"/>
    <property type="match status" value="1"/>
</dbReference>
<dbReference type="PANTHER" id="PTHR33619">
    <property type="entry name" value="POLYSACCHARIDE EXPORT PROTEIN GFCE-RELATED"/>
    <property type="match status" value="1"/>
</dbReference>
<name>A0A1Y0D023_9GAMM</name>
<dbReference type="OrthoDB" id="9808948at2"/>
<dbReference type="Proteomes" id="UP000243793">
    <property type="component" value="Chromosome"/>
</dbReference>
<dbReference type="RefSeq" id="WP_086965012.1">
    <property type="nucleotide sequence ID" value="NZ_CP021376.1"/>
</dbReference>
<dbReference type="InterPro" id="IPR019554">
    <property type="entry name" value="Soluble_ligand-bd"/>
</dbReference>
<evidence type="ECO:0000259" key="4">
    <source>
        <dbReference type="Pfam" id="PF10531"/>
    </source>
</evidence>
<dbReference type="InterPro" id="IPR003715">
    <property type="entry name" value="Poly_export_N"/>
</dbReference>
<dbReference type="EMBL" id="CP021376">
    <property type="protein sequence ID" value="ART80929.1"/>
    <property type="molecule type" value="Genomic_DNA"/>
</dbReference>
<feature type="chain" id="PRO_5012778849" evidence="2">
    <location>
        <begin position="32"/>
        <end position="187"/>
    </location>
</feature>
<sequence length="187" mass="20474">MNKRNKILQMLSAMFRMCLVFGLLSSSAAMAEVDSSYTLDAGDLLKVSVYGEPDLSFDKIQLNDAGTFSFPFIGTVRAKGQTAAAVERQITQGLKGDYLVNPRVTVSILEYRGFYINGEVRSPGGYPFIPGMTLRKAVALAGGFTERASKRSFNIIHESDANKVPNKANLNTNIMPGDIITIEQSFF</sequence>
<accession>A0A1Y0D023</accession>
<evidence type="ECO:0000259" key="3">
    <source>
        <dbReference type="Pfam" id="PF02563"/>
    </source>
</evidence>
<keyword evidence="1 2" id="KW-0732">Signal</keyword>
<feature type="domain" description="Polysaccharide export protein N-terminal" evidence="3">
    <location>
        <begin position="32"/>
        <end position="108"/>
    </location>
</feature>
<keyword evidence="6" id="KW-1185">Reference proteome</keyword>
<dbReference type="Gene3D" id="3.10.560.10">
    <property type="entry name" value="Outer membrane lipoprotein wza domain like"/>
    <property type="match status" value="1"/>
</dbReference>
<protein>
    <submittedName>
        <fullName evidence="5">Capsular biosynthesis protein</fullName>
    </submittedName>
</protein>